<evidence type="ECO:0000313" key="8">
    <source>
        <dbReference type="WBParaSite" id="jg12513"/>
    </source>
</evidence>
<evidence type="ECO:0000256" key="6">
    <source>
        <dbReference type="SAM" id="Phobius"/>
    </source>
</evidence>
<dbReference type="PANTHER" id="PTHR13055">
    <property type="entry name" value="TUMOR ENDOTHELIAL MARKER 7 RELATED"/>
    <property type="match status" value="1"/>
</dbReference>
<dbReference type="AlphaFoldDB" id="A0A915CUG8"/>
<sequence length="391" mass="43709">MLDMNATIPPEYSVEDENTDPTMSEHTYYNMTVYGTDENLFDSHYVDMVKWLNQSGVNGSTSHDHLDNSYRKAAAVKFSFEFPFYGHRLNNLTIATGGFIYVGDQTHSWLAATQYIAPLMANFDTMGSNSTIMYGDDGEKMVVEWSKVQLRDSNKGGQFTFQVSMFKNGDIWFVYKDVPRCLPVQPQSTASADKTPPITTQSKRVIHEYHRISIAQDKIASKVVVVLKALPTCLDFKTCQDCSTANLKLFHCSWCDPKGLASDSSQNKAFCSDQIGLNRRRQEHQCEQHCTIPIAASESTPASTAVTPPQHPDKVVALGDKDKGEQKPAESGGNGLAFLSLLFLIAISSVIWILYAFYNPHTTSGQLLIKYRPSKWQIPSSHVRYSASVHM</sequence>
<feature type="transmembrane region" description="Helical" evidence="6">
    <location>
        <begin position="336"/>
        <end position="358"/>
    </location>
</feature>
<dbReference type="GO" id="GO:0016020">
    <property type="term" value="C:membrane"/>
    <property type="evidence" value="ECO:0007669"/>
    <property type="project" value="UniProtKB-SubCell"/>
</dbReference>
<evidence type="ECO:0000313" key="7">
    <source>
        <dbReference type="Proteomes" id="UP000887574"/>
    </source>
</evidence>
<feature type="region of interest" description="Disordered" evidence="5">
    <location>
        <begin position="1"/>
        <end position="20"/>
    </location>
</feature>
<dbReference type="InterPro" id="IPR031152">
    <property type="entry name" value="PLXDC"/>
</dbReference>
<keyword evidence="6" id="KW-0472">Membrane</keyword>
<keyword evidence="2 6" id="KW-0812">Transmembrane</keyword>
<keyword evidence="3" id="KW-0732">Signal</keyword>
<dbReference type="PANTHER" id="PTHR13055:SF12">
    <property type="entry name" value="LD40707P"/>
    <property type="match status" value="1"/>
</dbReference>
<evidence type="ECO:0000256" key="4">
    <source>
        <dbReference type="ARBA" id="ARBA00022989"/>
    </source>
</evidence>
<dbReference type="Proteomes" id="UP000887574">
    <property type="component" value="Unplaced"/>
</dbReference>
<keyword evidence="4 6" id="KW-1133">Transmembrane helix</keyword>
<comment type="subcellular location">
    <subcellularLocation>
        <location evidence="1">Membrane</location>
        <topology evidence="1">Single-pass type I membrane protein</topology>
    </subcellularLocation>
</comment>
<evidence type="ECO:0000256" key="1">
    <source>
        <dbReference type="ARBA" id="ARBA00004479"/>
    </source>
</evidence>
<evidence type="ECO:0000256" key="3">
    <source>
        <dbReference type="ARBA" id="ARBA00022729"/>
    </source>
</evidence>
<keyword evidence="7" id="KW-1185">Reference proteome</keyword>
<dbReference type="WBParaSite" id="jg12513">
    <property type="protein sequence ID" value="jg12513"/>
    <property type="gene ID" value="jg12513"/>
</dbReference>
<accession>A0A915CUG8</accession>
<protein>
    <submittedName>
        <fullName evidence="8">Plexin domain-containing protein 2</fullName>
    </submittedName>
</protein>
<organism evidence="7 8">
    <name type="scientific">Ditylenchus dipsaci</name>
    <dbReference type="NCBI Taxonomy" id="166011"/>
    <lineage>
        <taxon>Eukaryota</taxon>
        <taxon>Metazoa</taxon>
        <taxon>Ecdysozoa</taxon>
        <taxon>Nematoda</taxon>
        <taxon>Chromadorea</taxon>
        <taxon>Rhabditida</taxon>
        <taxon>Tylenchina</taxon>
        <taxon>Tylenchomorpha</taxon>
        <taxon>Sphaerularioidea</taxon>
        <taxon>Anguinidae</taxon>
        <taxon>Anguininae</taxon>
        <taxon>Ditylenchus</taxon>
    </lineage>
</organism>
<reference evidence="8" key="1">
    <citation type="submission" date="2022-11" db="UniProtKB">
        <authorList>
            <consortium name="WormBaseParasite"/>
        </authorList>
    </citation>
    <scope>IDENTIFICATION</scope>
</reference>
<name>A0A915CUG8_9BILA</name>
<evidence type="ECO:0000256" key="2">
    <source>
        <dbReference type="ARBA" id="ARBA00022692"/>
    </source>
</evidence>
<evidence type="ECO:0000256" key="5">
    <source>
        <dbReference type="SAM" id="MobiDB-lite"/>
    </source>
</evidence>
<proteinExistence type="predicted"/>